<keyword evidence="1" id="KW-0812">Transmembrane</keyword>
<keyword evidence="1" id="KW-0472">Membrane</keyword>
<protein>
    <submittedName>
        <fullName evidence="2">Uncharacterized protein</fullName>
    </submittedName>
</protein>
<evidence type="ECO:0000313" key="3">
    <source>
        <dbReference type="Proteomes" id="UP001283361"/>
    </source>
</evidence>
<evidence type="ECO:0000256" key="1">
    <source>
        <dbReference type="SAM" id="Phobius"/>
    </source>
</evidence>
<organism evidence="2 3">
    <name type="scientific">Elysia crispata</name>
    <name type="common">lettuce slug</name>
    <dbReference type="NCBI Taxonomy" id="231223"/>
    <lineage>
        <taxon>Eukaryota</taxon>
        <taxon>Metazoa</taxon>
        <taxon>Spiralia</taxon>
        <taxon>Lophotrochozoa</taxon>
        <taxon>Mollusca</taxon>
        <taxon>Gastropoda</taxon>
        <taxon>Heterobranchia</taxon>
        <taxon>Euthyneura</taxon>
        <taxon>Panpulmonata</taxon>
        <taxon>Sacoglossa</taxon>
        <taxon>Placobranchoidea</taxon>
        <taxon>Plakobranchidae</taxon>
        <taxon>Elysia</taxon>
    </lineage>
</organism>
<keyword evidence="1" id="KW-1133">Transmembrane helix</keyword>
<reference evidence="2" key="1">
    <citation type="journal article" date="2023" name="G3 (Bethesda)">
        <title>A reference genome for the long-term kleptoplast-retaining sea slug Elysia crispata morphotype clarki.</title>
        <authorList>
            <person name="Eastman K.E."/>
            <person name="Pendleton A.L."/>
            <person name="Shaikh M.A."/>
            <person name="Suttiyut T."/>
            <person name="Ogas R."/>
            <person name="Tomko P."/>
            <person name="Gavelis G."/>
            <person name="Widhalm J.R."/>
            <person name="Wisecaver J.H."/>
        </authorList>
    </citation>
    <scope>NUCLEOTIDE SEQUENCE</scope>
    <source>
        <strain evidence="2">ECLA1</strain>
    </source>
</reference>
<gene>
    <name evidence="2" type="ORF">RRG08_009415</name>
</gene>
<evidence type="ECO:0000313" key="2">
    <source>
        <dbReference type="EMBL" id="KAK3736936.1"/>
    </source>
</evidence>
<accession>A0AAE0Y8J5</accession>
<keyword evidence="3" id="KW-1185">Reference proteome</keyword>
<dbReference type="Proteomes" id="UP001283361">
    <property type="component" value="Unassembled WGS sequence"/>
</dbReference>
<proteinExistence type="predicted"/>
<feature type="transmembrane region" description="Helical" evidence="1">
    <location>
        <begin position="50"/>
        <end position="70"/>
    </location>
</feature>
<dbReference type="AlphaFoldDB" id="A0AAE0Y8J5"/>
<feature type="transmembrane region" description="Helical" evidence="1">
    <location>
        <begin position="90"/>
        <end position="109"/>
    </location>
</feature>
<dbReference type="EMBL" id="JAWDGP010006680">
    <property type="protein sequence ID" value="KAK3736936.1"/>
    <property type="molecule type" value="Genomic_DNA"/>
</dbReference>
<sequence>MLLETEIEKKLGGAGGVKQGPEQREFMMSPQPCLPARATRQLRWLPLSRNYGVMTEPLWLVSMATCYGVMTEPLWLVSMATCYGVMTEPLWLVSMATCYGVMTEPLWLVSMATC</sequence>
<name>A0AAE0Y8J5_9GAST</name>
<comment type="caution">
    <text evidence="2">The sequence shown here is derived from an EMBL/GenBank/DDBJ whole genome shotgun (WGS) entry which is preliminary data.</text>
</comment>